<keyword evidence="5 6" id="KW-0234">DNA repair</keyword>
<dbReference type="Gene3D" id="2.40.50.140">
    <property type="entry name" value="Nucleic acid-binding proteins"/>
    <property type="match status" value="1"/>
</dbReference>
<comment type="caution">
    <text evidence="6">Lacks conserved residue(s) required for the propagation of feature annotation.</text>
</comment>
<dbReference type="Pfam" id="PF07499">
    <property type="entry name" value="RuvA_C"/>
    <property type="match status" value="1"/>
</dbReference>
<evidence type="ECO:0000256" key="6">
    <source>
        <dbReference type="HAMAP-Rule" id="MF_00031"/>
    </source>
</evidence>
<proteinExistence type="inferred from homology"/>
<evidence type="ECO:0000313" key="9">
    <source>
        <dbReference type="Proteomes" id="UP000295334"/>
    </source>
</evidence>
<keyword evidence="4 6" id="KW-0233">DNA recombination</keyword>
<dbReference type="InterPro" id="IPR003583">
    <property type="entry name" value="Hlx-hairpin-Hlx_DNA-bd_motif"/>
</dbReference>
<dbReference type="GO" id="GO:0009379">
    <property type="term" value="C:Holliday junction helicase complex"/>
    <property type="evidence" value="ECO:0007669"/>
    <property type="project" value="InterPro"/>
</dbReference>
<dbReference type="Pfam" id="PF14520">
    <property type="entry name" value="HHH_5"/>
    <property type="match status" value="1"/>
</dbReference>
<name>A0A4V2NVG4_9BACT</name>
<comment type="domain">
    <text evidence="6">Has three domains with a flexible linker between the domains II and III and assumes an 'L' shape. Domain III is highly mobile and contacts RuvB.</text>
</comment>
<comment type="caution">
    <text evidence="8">The sequence shown here is derived from an EMBL/GenBank/DDBJ whole genome shotgun (WGS) entry which is preliminary data.</text>
</comment>
<comment type="similarity">
    <text evidence="6">Belongs to the RuvA family.</text>
</comment>
<dbReference type="InterPro" id="IPR010994">
    <property type="entry name" value="RuvA_2-like"/>
</dbReference>
<protein>
    <recommendedName>
        <fullName evidence="6">Holliday junction branch migration complex subunit RuvA</fullName>
    </recommendedName>
</protein>
<dbReference type="SUPFAM" id="SSF47781">
    <property type="entry name" value="RuvA domain 2-like"/>
    <property type="match status" value="1"/>
</dbReference>
<dbReference type="SUPFAM" id="SSF46929">
    <property type="entry name" value="DNA helicase RuvA subunit, C-terminal domain"/>
    <property type="match status" value="1"/>
</dbReference>
<dbReference type="CDD" id="cd14332">
    <property type="entry name" value="UBA_RuvA_C"/>
    <property type="match status" value="1"/>
</dbReference>
<dbReference type="GO" id="GO:0048476">
    <property type="term" value="C:Holliday junction resolvase complex"/>
    <property type="evidence" value="ECO:0007669"/>
    <property type="project" value="UniProtKB-UniRule"/>
</dbReference>
<keyword evidence="2 6" id="KW-0227">DNA damage</keyword>
<evidence type="ECO:0000256" key="5">
    <source>
        <dbReference type="ARBA" id="ARBA00023204"/>
    </source>
</evidence>
<dbReference type="SUPFAM" id="SSF50249">
    <property type="entry name" value="Nucleic acid-binding proteins"/>
    <property type="match status" value="1"/>
</dbReference>
<evidence type="ECO:0000313" key="8">
    <source>
        <dbReference type="EMBL" id="TCJ13376.1"/>
    </source>
</evidence>
<sequence length="199" mass="21615">MIAFLRGKFVNLTPAHVYIDVNGVGYEVHISLHTYSQIQEQKEGTLFTHLLVREDAHILYGFADEGEKDLFLKLLGVSGVGAATARVMLSYLKPEELGRAIMNGDARSLERVKGIGRKTAERIVLELRDKLIKNPIEGGTPTTANNSGWKGNTLETDALNALVALGIARAAADAAVRKVVAQNPDLGVEEVIKRALQSL</sequence>
<dbReference type="Gene3D" id="1.10.150.20">
    <property type="entry name" value="5' to 3' exonuclease, C-terminal subdomain"/>
    <property type="match status" value="1"/>
</dbReference>
<comment type="function">
    <text evidence="6">The RuvA-RuvB-RuvC complex processes Holliday junction (HJ) DNA during genetic recombination and DNA repair, while the RuvA-RuvB complex plays an important role in the rescue of blocked DNA replication forks via replication fork reversal (RFR). RuvA specifically binds to HJ cruciform DNA, conferring on it an open structure. The RuvB hexamer acts as an ATP-dependent pump, pulling dsDNA into and through the RuvAB complex. HJ branch migration allows RuvC to scan DNA until it finds its consensus sequence, where it cleaves and resolves the cruciform DNA.</text>
</comment>
<accession>A0A4V2NVG4</accession>
<dbReference type="Proteomes" id="UP000295334">
    <property type="component" value="Unassembled WGS sequence"/>
</dbReference>
<dbReference type="SMART" id="SM00278">
    <property type="entry name" value="HhH1"/>
    <property type="match status" value="2"/>
</dbReference>
<evidence type="ECO:0000259" key="7">
    <source>
        <dbReference type="SMART" id="SM00278"/>
    </source>
</evidence>
<dbReference type="GO" id="GO:0006310">
    <property type="term" value="P:DNA recombination"/>
    <property type="evidence" value="ECO:0007669"/>
    <property type="project" value="UniProtKB-UniRule"/>
</dbReference>
<keyword evidence="1 6" id="KW-0963">Cytoplasm</keyword>
<dbReference type="InterPro" id="IPR000085">
    <property type="entry name" value="RuvA"/>
</dbReference>
<dbReference type="InterPro" id="IPR011114">
    <property type="entry name" value="RuvA_C"/>
</dbReference>
<dbReference type="RefSeq" id="WP_131450032.1">
    <property type="nucleotide sequence ID" value="NZ_SJZI01000046.1"/>
</dbReference>
<dbReference type="OrthoDB" id="5293449at2"/>
<dbReference type="GO" id="GO:0005524">
    <property type="term" value="F:ATP binding"/>
    <property type="evidence" value="ECO:0007669"/>
    <property type="project" value="InterPro"/>
</dbReference>
<reference evidence="8 9" key="1">
    <citation type="submission" date="2019-03" db="EMBL/GenBank/DDBJ databases">
        <authorList>
            <person name="Kim M.K.M."/>
        </authorList>
    </citation>
    <scope>NUCLEOTIDE SEQUENCE [LARGE SCALE GENOMIC DNA]</scope>
    <source>
        <strain evidence="8 9">17J68-12</strain>
    </source>
</reference>
<dbReference type="InterPro" id="IPR013849">
    <property type="entry name" value="DNA_helicase_Holl-junc_RuvA_I"/>
</dbReference>
<feature type="domain" description="Helix-hairpin-helix DNA-binding motif class 1" evidence="7">
    <location>
        <begin position="107"/>
        <end position="126"/>
    </location>
</feature>
<dbReference type="EMBL" id="SJZI01000046">
    <property type="protein sequence ID" value="TCJ13376.1"/>
    <property type="molecule type" value="Genomic_DNA"/>
</dbReference>
<dbReference type="InterPro" id="IPR012340">
    <property type="entry name" value="NA-bd_OB-fold"/>
</dbReference>
<dbReference type="InterPro" id="IPR036267">
    <property type="entry name" value="RuvA_C_sf"/>
</dbReference>
<evidence type="ECO:0000256" key="1">
    <source>
        <dbReference type="ARBA" id="ARBA00022490"/>
    </source>
</evidence>
<comment type="subcellular location">
    <subcellularLocation>
        <location evidence="6">Cytoplasm</location>
    </subcellularLocation>
</comment>
<comment type="subunit">
    <text evidence="6">Homotetramer. Forms an RuvA(8)-RuvB(12)-Holliday junction (HJ) complex. HJ DNA is sandwiched between 2 RuvA tetramers; dsDNA enters through RuvA and exits via RuvB. An RuvB hexamer assembles on each DNA strand where it exits the tetramer. Each RuvB hexamer is contacted by two RuvA subunits (via domain III) on 2 adjacent RuvB subunits; this complex drives branch migration. In the full resolvosome a probable DNA-RuvA(4)-RuvB(12)-RuvC(2) complex forms which resolves the HJ.</text>
</comment>
<feature type="region of interest" description="Domain III" evidence="6">
    <location>
        <begin position="153"/>
        <end position="199"/>
    </location>
</feature>
<dbReference type="AlphaFoldDB" id="A0A4V2NVG4"/>
<dbReference type="Gene3D" id="1.10.8.10">
    <property type="entry name" value="DNA helicase RuvA subunit, C-terminal domain"/>
    <property type="match status" value="1"/>
</dbReference>
<dbReference type="GO" id="GO:0000400">
    <property type="term" value="F:four-way junction DNA binding"/>
    <property type="evidence" value="ECO:0007669"/>
    <property type="project" value="UniProtKB-UniRule"/>
</dbReference>
<dbReference type="GO" id="GO:0009378">
    <property type="term" value="F:four-way junction helicase activity"/>
    <property type="evidence" value="ECO:0007669"/>
    <property type="project" value="InterPro"/>
</dbReference>
<dbReference type="GO" id="GO:0005737">
    <property type="term" value="C:cytoplasm"/>
    <property type="evidence" value="ECO:0007669"/>
    <property type="project" value="UniProtKB-SubCell"/>
</dbReference>
<gene>
    <name evidence="6 8" type="primary">ruvA</name>
    <name evidence="8" type="ORF">EPD60_13390</name>
</gene>
<feature type="domain" description="Helix-hairpin-helix DNA-binding motif class 1" evidence="7">
    <location>
        <begin position="72"/>
        <end position="91"/>
    </location>
</feature>
<dbReference type="Pfam" id="PF01330">
    <property type="entry name" value="RuvA_N"/>
    <property type="match status" value="1"/>
</dbReference>
<dbReference type="GO" id="GO:0006281">
    <property type="term" value="P:DNA repair"/>
    <property type="evidence" value="ECO:0007669"/>
    <property type="project" value="UniProtKB-UniRule"/>
</dbReference>
<dbReference type="NCBIfam" id="TIGR00084">
    <property type="entry name" value="ruvA"/>
    <property type="match status" value="1"/>
</dbReference>
<organism evidence="8 9">
    <name type="scientific">Flaviaesturariibacter flavus</name>
    <dbReference type="NCBI Taxonomy" id="2502780"/>
    <lineage>
        <taxon>Bacteria</taxon>
        <taxon>Pseudomonadati</taxon>
        <taxon>Bacteroidota</taxon>
        <taxon>Chitinophagia</taxon>
        <taxon>Chitinophagales</taxon>
        <taxon>Chitinophagaceae</taxon>
        <taxon>Flaviaestuariibacter</taxon>
    </lineage>
</organism>
<keyword evidence="9" id="KW-1185">Reference proteome</keyword>
<evidence type="ECO:0000256" key="3">
    <source>
        <dbReference type="ARBA" id="ARBA00023125"/>
    </source>
</evidence>
<dbReference type="HAMAP" id="MF_00031">
    <property type="entry name" value="DNA_HJ_migration_RuvA"/>
    <property type="match status" value="1"/>
</dbReference>
<evidence type="ECO:0000256" key="2">
    <source>
        <dbReference type="ARBA" id="ARBA00022763"/>
    </source>
</evidence>
<evidence type="ECO:0000256" key="4">
    <source>
        <dbReference type="ARBA" id="ARBA00023172"/>
    </source>
</evidence>
<keyword evidence="3 6" id="KW-0238">DNA-binding</keyword>